<dbReference type="STRING" id="13333.W1PYB4"/>
<dbReference type="GO" id="GO:0070038">
    <property type="term" value="F:rRNA (pseudouridine-N3-)-methyltransferase activity"/>
    <property type="evidence" value="ECO:0000318"/>
    <property type="project" value="GO_Central"/>
</dbReference>
<dbReference type="eggNOG" id="ENOG502RXV6">
    <property type="taxonomic scope" value="Eukaryota"/>
</dbReference>
<dbReference type="Gene3D" id="3.40.1280.10">
    <property type="match status" value="1"/>
</dbReference>
<dbReference type="AlphaFoldDB" id="W1PYB4"/>
<dbReference type="CDD" id="cd18081">
    <property type="entry name" value="RlmH-like"/>
    <property type="match status" value="1"/>
</dbReference>
<dbReference type="PIRSF" id="PIRSF004505">
    <property type="entry name" value="MT_bac"/>
    <property type="match status" value="1"/>
</dbReference>
<evidence type="ECO:0008006" key="8">
    <source>
        <dbReference type="Google" id="ProtNLM"/>
    </source>
</evidence>
<dbReference type="OMA" id="NEPYHHQ"/>
<accession>W1PYB4</accession>
<dbReference type="InterPro" id="IPR003742">
    <property type="entry name" value="RlmH-like"/>
</dbReference>
<keyword evidence="7" id="KW-1185">Reference proteome</keyword>
<evidence type="ECO:0000256" key="1">
    <source>
        <dbReference type="ARBA" id="ARBA00022603"/>
    </source>
</evidence>
<dbReference type="Pfam" id="PF02590">
    <property type="entry name" value="SPOUT_MTase"/>
    <property type="match status" value="1"/>
</dbReference>
<dbReference type="InterPro" id="IPR029026">
    <property type="entry name" value="tRNA_m1G_MTases_N"/>
</dbReference>
<dbReference type="HAMAP" id="MF_00658">
    <property type="entry name" value="23SrRNA_methyltr_H"/>
    <property type="match status" value="1"/>
</dbReference>
<dbReference type="HOGENOM" id="CLU_100552_2_0_1"/>
<organism evidence="6 7">
    <name type="scientific">Amborella trichopoda</name>
    <dbReference type="NCBI Taxonomy" id="13333"/>
    <lineage>
        <taxon>Eukaryota</taxon>
        <taxon>Viridiplantae</taxon>
        <taxon>Streptophyta</taxon>
        <taxon>Embryophyta</taxon>
        <taxon>Tracheophyta</taxon>
        <taxon>Spermatophyta</taxon>
        <taxon>Magnoliopsida</taxon>
        <taxon>Amborellales</taxon>
        <taxon>Amborellaceae</taxon>
        <taxon>Amborella</taxon>
    </lineage>
</organism>
<gene>
    <name evidence="6" type="ORF">AMTR_s00025p00169020</name>
</gene>
<proteinExistence type="inferred from homology"/>
<dbReference type="GO" id="GO:0070475">
    <property type="term" value="P:rRNA base methylation"/>
    <property type="evidence" value="ECO:0000318"/>
    <property type="project" value="GO_Central"/>
</dbReference>
<dbReference type="InterPro" id="IPR029028">
    <property type="entry name" value="Alpha/beta_knot_MTases"/>
</dbReference>
<evidence type="ECO:0000256" key="3">
    <source>
        <dbReference type="ARBA" id="ARBA00022691"/>
    </source>
</evidence>
<dbReference type="PANTHER" id="PTHR33603:SF1">
    <property type="entry name" value="RIBOSOMAL RNA LARGE SUBUNIT METHYLTRANSFERASE H"/>
    <property type="match status" value="1"/>
</dbReference>
<evidence type="ECO:0000313" key="6">
    <source>
        <dbReference type="EMBL" id="ERN12485.1"/>
    </source>
</evidence>
<feature type="region of interest" description="Disordered" evidence="5">
    <location>
        <begin position="1"/>
        <end position="25"/>
    </location>
</feature>
<name>W1PYB4_AMBTC</name>
<dbReference type="PANTHER" id="PTHR33603">
    <property type="entry name" value="METHYLTRANSFERASE"/>
    <property type="match status" value="1"/>
</dbReference>
<evidence type="ECO:0000256" key="2">
    <source>
        <dbReference type="ARBA" id="ARBA00022679"/>
    </source>
</evidence>
<evidence type="ECO:0000256" key="5">
    <source>
        <dbReference type="SAM" id="MobiDB-lite"/>
    </source>
</evidence>
<keyword evidence="1" id="KW-0489">Methyltransferase</keyword>
<reference evidence="7" key="1">
    <citation type="journal article" date="2013" name="Science">
        <title>The Amborella genome and the evolution of flowering plants.</title>
        <authorList>
            <consortium name="Amborella Genome Project"/>
        </authorList>
    </citation>
    <scope>NUCLEOTIDE SEQUENCE [LARGE SCALE GENOMIC DNA]</scope>
</reference>
<dbReference type="Gramene" id="ERN12485">
    <property type="protein sequence ID" value="ERN12485"/>
    <property type="gene ID" value="AMTR_s00025p00169020"/>
</dbReference>
<protein>
    <recommendedName>
        <fullName evidence="8">RNA methyltransferase At5g10620</fullName>
    </recommendedName>
</protein>
<sequence>MGVSSQSMCFKSPAPPTAPGRSLKNLSQSVRALPVRILTIGKKRSKGVQLLVDEYIEKLKYYCRVDDVQLKPNPKNTSDVKAQIDGEDIRIMQHIRPEDWVVVLDERGQDIGSEKMAELVGEARNTGSEVLVFCIGGPYGHGQKLRKRADVTVRLSTMVLNHQVALIVLLEQLYRAWTILKGQKYHHQ</sequence>
<evidence type="ECO:0000313" key="7">
    <source>
        <dbReference type="Proteomes" id="UP000017836"/>
    </source>
</evidence>
<dbReference type="OrthoDB" id="429744at2759"/>
<comment type="similarity">
    <text evidence="4">Belongs to the RNA methyltransferase RlmH family.</text>
</comment>
<dbReference type="EMBL" id="KI392614">
    <property type="protein sequence ID" value="ERN12485.1"/>
    <property type="molecule type" value="Genomic_DNA"/>
</dbReference>
<keyword evidence="2" id="KW-0808">Transferase</keyword>
<dbReference type="SUPFAM" id="SSF75217">
    <property type="entry name" value="alpha/beta knot"/>
    <property type="match status" value="1"/>
</dbReference>
<keyword evidence="3" id="KW-0949">S-adenosyl-L-methionine</keyword>
<evidence type="ECO:0000256" key="4">
    <source>
        <dbReference type="ARBA" id="ARBA00038303"/>
    </source>
</evidence>
<dbReference type="Proteomes" id="UP000017836">
    <property type="component" value="Unassembled WGS sequence"/>
</dbReference>